<organism evidence="2 3">
    <name type="scientific">Plebeiibacterium sediminum</name>
    <dbReference type="NCBI Taxonomy" id="2992112"/>
    <lineage>
        <taxon>Bacteria</taxon>
        <taxon>Pseudomonadati</taxon>
        <taxon>Bacteroidota</taxon>
        <taxon>Bacteroidia</taxon>
        <taxon>Marinilabiliales</taxon>
        <taxon>Marinilabiliaceae</taxon>
        <taxon>Plebeiibacterium</taxon>
    </lineage>
</organism>
<dbReference type="EMBL" id="JAPDPJ010000004">
    <property type="protein sequence ID" value="MCW3785517.1"/>
    <property type="molecule type" value="Genomic_DNA"/>
</dbReference>
<proteinExistence type="predicted"/>
<evidence type="ECO:0000259" key="1">
    <source>
        <dbReference type="Pfam" id="PF05523"/>
    </source>
</evidence>
<dbReference type="AlphaFoldDB" id="A0AAE3M291"/>
<protein>
    <submittedName>
        <fullName evidence="2">FdtA/QdtA family cupin domain-containing protein</fullName>
    </submittedName>
</protein>
<evidence type="ECO:0000313" key="2">
    <source>
        <dbReference type="EMBL" id="MCW3785517.1"/>
    </source>
</evidence>
<accession>A0AAE3M291</accession>
<keyword evidence="3" id="KW-1185">Reference proteome</keyword>
<dbReference type="RefSeq" id="WP_301189088.1">
    <property type="nucleotide sequence ID" value="NZ_JAPDPJ010000004.1"/>
</dbReference>
<dbReference type="CDD" id="cd20292">
    <property type="entry name" value="cupin_QdtA-like"/>
    <property type="match status" value="1"/>
</dbReference>
<comment type="caution">
    <text evidence="2">The sequence shown here is derived from an EMBL/GenBank/DDBJ whole genome shotgun (WGS) entry which is preliminary data.</text>
</comment>
<reference evidence="2" key="1">
    <citation type="submission" date="2022-10" db="EMBL/GenBank/DDBJ databases">
        <authorList>
            <person name="Yu W.X."/>
        </authorList>
    </citation>
    <scope>NUCLEOTIDE SEQUENCE</scope>
    <source>
        <strain evidence="2">AAT</strain>
    </source>
</reference>
<dbReference type="InterPro" id="IPR008894">
    <property type="entry name" value="QdtA_cupin_dom"/>
</dbReference>
<feature type="domain" description="Sugar 3,4-ketoisomerase QdtA cupin" evidence="1">
    <location>
        <begin position="6"/>
        <end position="132"/>
    </location>
</feature>
<dbReference type="Gene3D" id="2.60.120.10">
    <property type="entry name" value="Jelly Rolls"/>
    <property type="match status" value="1"/>
</dbReference>
<dbReference type="Proteomes" id="UP001209229">
    <property type="component" value="Unassembled WGS sequence"/>
</dbReference>
<sequence length="135" mass="15296">MSTIHHCKIIDIPKISSDKGSLSFLESNSIIPFDIKRVYFTYDIPSGAERGGHAHKEQHEIVIAASGSFNIIIDDGNEKKKIFLNTPHKALHIVSGIWRELNDFSTGSVVLVMNSGLYEEQDYIRNYNEFKVEND</sequence>
<evidence type="ECO:0000313" key="3">
    <source>
        <dbReference type="Proteomes" id="UP001209229"/>
    </source>
</evidence>
<name>A0AAE3M291_9BACT</name>
<gene>
    <name evidence="2" type="ORF">OM075_03510</name>
</gene>
<dbReference type="InterPro" id="IPR011051">
    <property type="entry name" value="RmlC_Cupin_sf"/>
</dbReference>
<dbReference type="Pfam" id="PF05523">
    <property type="entry name" value="FdtA"/>
    <property type="match status" value="1"/>
</dbReference>
<dbReference type="InterPro" id="IPR014710">
    <property type="entry name" value="RmlC-like_jellyroll"/>
</dbReference>
<dbReference type="SUPFAM" id="SSF51182">
    <property type="entry name" value="RmlC-like cupins"/>
    <property type="match status" value="1"/>
</dbReference>